<evidence type="ECO:0000256" key="1">
    <source>
        <dbReference type="ARBA" id="ARBA00022801"/>
    </source>
</evidence>
<dbReference type="PANTHER" id="PTHR37842">
    <property type="match status" value="1"/>
</dbReference>
<dbReference type="Pfam" id="PF15979">
    <property type="entry name" value="Glyco_hydro_115"/>
    <property type="match status" value="1"/>
</dbReference>
<proteinExistence type="predicted"/>
<dbReference type="InterPro" id="IPR042301">
    <property type="entry name" value="GH115_sf"/>
</dbReference>
<dbReference type="GO" id="GO:0005975">
    <property type="term" value="P:carbohydrate metabolic process"/>
    <property type="evidence" value="ECO:0007669"/>
    <property type="project" value="UniProtKB-ARBA"/>
</dbReference>
<protein>
    <submittedName>
        <fullName evidence="2">Glucuronidase</fullName>
    </submittedName>
</protein>
<dbReference type="InterPro" id="IPR031924">
    <property type="entry name" value="GH115"/>
</dbReference>
<dbReference type="Proteomes" id="UP000095651">
    <property type="component" value="Unassembled WGS sequence"/>
</dbReference>
<dbReference type="AlphaFoldDB" id="A0A174IAL7"/>
<evidence type="ECO:0000313" key="3">
    <source>
        <dbReference type="Proteomes" id="UP000095651"/>
    </source>
</evidence>
<evidence type="ECO:0000313" key="2">
    <source>
        <dbReference type="EMBL" id="CUO83481.1"/>
    </source>
</evidence>
<keyword evidence="1" id="KW-0378">Hydrolase</keyword>
<dbReference type="PANTHER" id="PTHR37842:SF2">
    <property type="entry name" value="GYLCOSYL HYDROLASE 115 C-TERMINAL DOMAIN-CONTAINING PROTEIN"/>
    <property type="match status" value="1"/>
</dbReference>
<accession>A0A174IAL7</accession>
<dbReference type="Gene3D" id="3.30.379.10">
    <property type="entry name" value="Chitobiase/beta-hexosaminidase domain 2-like"/>
    <property type="match status" value="1"/>
</dbReference>
<dbReference type="Gene3D" id="3.20.20.520">
    <property type="entry name" value="Glycosyl hydrolase family 115"/>
    <property type="match status" value="1"/>
</dbReference>
<dbReference type="GO" id="GO:0016787">
    <property type="term" value="F:hydrolase activity"/>
    <property type="evidence" value="ECO:0007669"/>
    <property type="project" value="UniProtKB-KW"/>
</dbReference>
<name>A0A174IAL7_9FIRM</name>
<sequence>MRFRKKLWGLIFCFAEKSEISKCVYGFFPFTPIVYFPIMEWRYDRVFTVKEDMMGTFLLDKSVTVDLGTMKDRGAVRRAVERFYRDLDMVIDGDSAYGGGIRLCEESMDPEQYRILVEEKRLVVCAGDELGFVYALLHLSEAYMGILPFWFWNDQKFKKREYVEIPVGTIASSPYPVRYRGWFLNDEVLISRWDGGVSREYPWEMAFEALLRLGGNLVIPGTDANSKIYVGLAADMGLWITHHHAEPLGAEMFARVYPDKTPSFAEYPELFYSLWEDGIRRQKDYRVIWNIGFRGQGDRPFWDDDPQYDTPKKRGDLISSLMVRQYELVKKYVKNPVFCTNLYGETMELYQQGFLTLPEDVITIWADNGYGKMVSRRQGNHNPRVPALPPADLREGNHGTYYHVSFYDLQAANHITMLPNSMEFVEKELKIAYDCGIKSLWVVNCSNIKPHVYPLDFIGNLWRGNSLTAAEHIRRYMESYYAYGQRIDGKDLLAALPDLFEAYFKCTVRYGKEEDERAGDQFYNYVTRDFVCRIMADGGQRPEPELNWFAPGESLEEQMEQYRKTVVNGRNAFEPLLEACSRMAEQAGPLLEDSLFLQVKLHTYCLRGAVSFCDGYEAYAGKQYLRAFYLFGRAADWYEAADRSMRAREHGKWKGFYENDCLCDVKETAYCLRRLMGYIRNLGDGPHFYEWQREVTYSEEDKRVVLITNMENHMTDQELYQAMKERESDEKALGSVGGTV</sequence>
<dbReference type="InterPro" id="IPR029018">
    <property type="entry name" value="Hex-like_dom2"/>
</dbReference>
<reference evidence="2 3" key="1">
    <citation type="submission" date="2015-09" db="EMBL/GenBank/DDBJ databases">
        <authorList>
            <consortium name="Pathogen Informatics"/>
        </authorList>
    </citation>
    <scope>NUCLEOTIDE SEQUENCE [LARGE SCALE GENOMIC DNA]</scope>
    <source>
        <strain evidence="2 3">2789STDY5608850</strain>
    </source>
</reference>
<gene>
    <name evidence="2" type="ORF">ERS852407_04123</name>
</gene>
<dbReference type="EMBL" id="CYZE01000012">
    <property type="protein sequence ID" value="CUO83481.1"/>
    <property type="molecule type" value="Genomic_DNA"/>
</dbReference>
<organism evidence="2 3">
    <name type="scientific">Hungatella hathewayi</name>
    <dbReference type="NCBI Taxonomy" id="154046"/>
    <lineage>
        <taxon>Bacteria</taxon>
        <taxon>Bacillati</taxon>
        <taxon>Bacillota</taxon>
        <taxon>Clostridia</taxon>
        <taxon>Lachnospirales</taxon>
        <taxon>Lachnospiraceae</taxon>
        <taxon>Hungatella</taxon>
    </lineage>
</organism>